<organism evidence="10 11">
    <name type="scientific">Methylophilus rhizosphaerae</name>
    <dbReference type="NCBI Taxonomy" id="492660"/>
    <lineage>
        <taxon>Bacteria</taxon>
        <taxon>Pseudomonadati</taxon>
        <taxon>Pseudomonadota</taxon>
        <taxon>Betaproteobacteria</taxon>
        <taxon>Nitrosomonadales</taxon>
        <taxon>Methylophilaceae</taxon>
        <taxon>Methylophilus</taxon>
    </lineage>
</organism>
<dbReference type="SMART" id="SM00220">
    <property type="entry name" value="S_TKc"/>
    <property type="match status" value="1"/>
</dbReference>
<dbReference type="PROSITE" id="PS00109">
    <property type="entry name" value="PROTEIN_KINASE_TYR"/>
    <property type="match status" value="1"/>
</dbReference>
<reference evidence="11" key="1">
    <citation type="submission" date="2016-10" db="EMBL/GenBank/DDBJ databases">
        <authorList>
            <person name="Varghese N."/>
            <person name="Submissions S."/>
        </authorList>
    </citation>
    <scope>NUCLEOTIDE SEQUENCE [LARGE SCALE GENOMIC DNA]</scope>
    <source>
        <strain evidence="11">CBMB127</strain>
    </source>
</reference>
<keyword evidence="5" id="KW-0067">ATP-binding</keyword>
<keyword evidence="7" id="KW-0472">Membrane</keyword>
<keyword evidence="7" id="KW-1133">Transmembrane helix</keyword>
<name>A0A1G9BQ99_9PROT</name>
<protein>
    <submittedName>
        <fullName evidence="10">Serine/threonine protein phosphatase PrpC</fullName>
    </submittedName>
</protein>
<feature type="transmembrane region" description="Helical" evidence="7">
    <location>
        <begin position="552"/>
        <end position="573"/>
    </location>
</feature>
<keyword evidence="2" id="KW-0808">Transferase</keyword>
<dbReference type="GO" id="GO:0004674">
    <property type="term" value="F:protein serine/threonine kinase activity"/>
    <property type="evidence" value="ECO:0007669"/>
    <property type="project" value="UniProtKB-KW"/>
</dbReference>
<dbReference type="PROSITE" id="PS51746">
    <property type="entry name" value="PPM_2"/>
    <property type="match status" value="1"/>
</dbReference>
<evidence type="ECO:0000256" key="7">
    <source>
        <dbReference type="SAM" id="Phobius"/>
    </source>
</evidence>
<dbReference type="Pfam" id="PF00069">
    <property type="entry name" value="Pkinase"/>
    <property type="match status" value="1"/>
</dbReference>
<dbReference type="Gene3D" id="3.30.200.20">
    <property type="entry name" value="Phosphorylase Kinase, domain 1"/>
    <property type="match status" value="1"/>
</dbReference>
<dbReference type="PANTHER" id="PTHR24351">
    <property type="entry name" value="RIBOSOMAL PROTEIN S6 KINASE"/>
    <property type="match status" value="1"/>
</dbReference>
<dbReference type="SMART" id="SM00331">
    <property type="entry name" value="PP2C_SIG"/>
    <property type="match status" value="1"/>
</dbReference>
<feature type="compositionally biased region" description="Polar residues" evidence="6">
    <location>
        <begin position="581"/>
        <end position="592"/>
    </location>
</feature>
<dbReference type="InterPro" id="IPR000719">
    <property type="entry name" value="Prot_kinase_dom"/>
</dbReference>
<keyword evidence="3" id="KW-0547">Nucleotide-binding</keyword>
<proteinExistence type="predicted"/>
<gene>
    <name evidence="10" type="ORF">SAMN05192566_1290</name>
</gene>
<evidence type="ECO:0000256" key="6">
    <source>
        <dbReference type="SAM" id="MobiDB-lite"/>
    </source>
</evidence>
<dbReference type="InterPro" id="IPR036457">
    <property type="entry name" value="PPM-type-like_dom_sf"/>
</dbReference>
<dbReference type="OrthoDB" id="9801841at2"/>
<keyword evidence="7" id="KW-0812">Transmembrane</keyword>
<dbReference type="Pfam" id="PF13672">
    <property type="entry name" value="PP2C_2"/>
    <property type="match status" value="1"/>
</dbReference>
<dbReference type="AlphaFoldDB" id="A0A1G9BQ99"/>
<dbReference type="CDD" id="cd14014">
    <property type="entry name" value="STKc_PknB_like"/>
    <property type="match status" value="1"/>
</dbReference>
<evidence type="ECO:0000256" key="4">
    <source>
        <dbReference type="ARBA" id="ARBA00022777"/>
    </source>
</evidence>
<evidence type="ECO:0000259" key="8">
    <source>
        <dbReference type="PROSITE" id="PS50011"/>
    </source>
</evidence>
<keyword evidence="11" id="KW-1185">Reference proteome</keyword>
<dbReference type="RefSeq" id="WP_091471305.1">
    <property type="nucleotide sequence ID" value="NZ_FNFX01000002.1"/>
</dbReference>
<keyword evidence="4" id="KW-0418">Kinase</keyword>
<evidence type="ECO:0000313" key="11">
    <source>
        <dbReference type="Proteomes" id="UP000198629"/>
    </source>
</evidence>
<dbReference type="EMBL" id="FNFX01000002">
    <property type="protein sequence ID" value="SDK41652.1"/>
    <property type="molecule type" value="Genomic_DNA"/>
</dbReference>
<evidence type="ECO:0000256" key="3">
    <source>
        <dbReference type="ARBA" id="ARBA00022741"/>
    </source>
</evidence>
<feature type="domain" description="PPM-type phosphatase" evidence="9">
    <location>
        <begin position="7"/>
        <end position="237"/>
    </location>
</feature>
<dbReference type="SUPFAM" id="SSF81606">
    <property type="entry name" value="PP2C-like"/>
    <property type="match status" value="1"/>
</dbReference>
<dbReference type="STRING" id="492660.SAMN05192566_1290"/>
<evidence type="ECO:0000256" key="2">
    <source>
        <dbReference type="ARBA" id="ARBA00022679"/>
    </source>
</evidence>
<feature type="region of interest" description="Disordered" evidence="6">
    <location>
        <begin position="577"/>
        <end position="611"/>
    </location>
</feature>
<dbReference type="PROSITE" id="PS50011">
    <property type="entry name" value="PROTEIN_KINASE_DOM"/>
    <property type="match status" value="1"/>
</dbReference>
<accession>A0A1G9BQ99</accession>
<dbReference type="Gene3D" id="3.60.40.10">
    <property type="entry name" value="PPM-type phosphatase domain"/>
    <property type="match status" value="1"/>
</dbReference>
<evidence type="ECO:0000256" key="5">
    <source>
        <dbReference type="ARBA" id="ARBA00022840"/>
    </source>
</evidence>
<dbReference type="Proteomes" id="UP000198629">
    <property type="component" value="Unassembled WGS sequence"/>
</dbReference>
<dbReference type="SUPFAM" id="SSF56112">
    <property type="entry name" value="Protein kinase-like (PK-like)"/>
    <property type="match status" value="1"/>
</dbReference>
<feature type="domain" description="Protein kinase" evidence="8">
    <location>
        <begin position="270"/>
        <end position="537"/>
    </location>
</feature>
<dbReference type="InterPro" id="IPR001932">
    <property type="entry name" value="PPM-type_phosphatase-like_dom"/>
</dbReference>
<dbReference type="SMART" id="SM00332">
    <property type="entry name" value="PP2Cc"/>
    <property type="match status" value="1"/>
</dbReference>
<evidence type="ECO:0000259" key="9">
    <source>
        <dbReference type="PROSITE" id="PS51746"/>
    </source>
</evidence>
<dbReference type="InterPro" id="IPR008266">
    <property type="entry name" value="Tyr_kinase_AS"/>
</dbReference>
<keyword evidence="1" id="KW-0723">Serine/threonine-protein kinase</keyword>
<dbReference type="GO" id="GO:0005524">
    <property type="term" value="F:ATP binding"/>
    <property type="evidence" value="ECO:0007669"/>
    <property type="project" value="UniProtKB-KW"/>
</dbReference>
<dbReference type="InterPro" id="IPR011009">
    <property type="entry name" value="Kinase-like_dom_sf"/>
</dbReference>
<dbReference type="CDD" id="cd00143">
    <property type="entry name" value="PP2Cc"/>
    <property type="match status" value="1"/>
</dbReference>
<dbReference type="Gene3D" id="1.10.510.10">
    <property type="entry name" value="Transferase(Phosphotransferase) domain 1"/>
    <property type="match status" value="1"/>
</dbReference>
<evidence type="ECO:0000313" key="10">
    <source>
        <dbReference type="EMBL" id="SDK41652.1"/>
    </source>
</evidence>
<sequence>MSILKVETGACSKAGQKAVNQDAYGFHIPAAALLAGKGVTAAIADGISSSTVSAQASVTAVERFIADYYSTPQEWSVKHAAQQVLMAVNSLLNAQTFRSVYRFDKNQGYVCTFSALVIKSRTVHLFHLGDTRIYRLRQGVLQALTEDHRFWVSEEQSYLARALGMSPNPDLDYLCEPVQAGDEYLLLSDGVYEFLQEADYLATLASATTLDSACEQWVALAQQRGSPDNLTALALRVTALPEHEMDTFYGEMRTLPFPPELQTGMTLDDFMILRLLHHSQRSQLWLARDMTSDARVVIKIPGTEIRADQEALSHFLLEEWIGRRVQHQHIARPYNPLNPRHYLYGCMHYVEGSTLHQWMLDHPQPSLETVRLIIEQLANALEAFHRLEMCYQDLRPQNIMVDSDLRVTLVDFGSVSVAGLNELYGASSRQGALVTAAYSAPEYWTGQPVTSRSDLYALGAITYQLLTGKLPYGTEVAKIRHTQDLARLYYREIRYAQPAFPAWVDAAIARAVHPQAEKRYGSPSEFIHDLRVPNPLLAQQAQMPLLQRNPVLFWRGLSTILALACLILAGLLAHQPAAPGTKTTETTSTARPDSNKMESGPGEPNPINPGM</sequence>
<evidence type="ECO:0000256" key="1">
    <source>
        <dbReference type="ARBA" id="ARBA00022527"/>
    </source>
</evidence>